<dbReference type="GO" id="GO:0043164">
    <property type="term" value="P:Gram-negative-bacterium-type cell wall biogenesis"/>
    <property type="evidence" value="ECO:0007669"/>
    <property type="project" value="TreeGrafter"/>
</dbReference>
<evidence type="ECO:0000313" key="3">
    <source>
        <dbReference type="EMBL" id="SKC41946.1"/>
    </source>
</evidence>
<evidence type="ECO:0000256" key="1">
    <source>
        <dbReference type="SAM" id="Phobius"/>
    </source>
</evidence>
<dbReference type="STRING" id="428993.SAMN06296058_0193"/>
<reference evidence="3 4" key="1">
    <citation type="submission" date="2017-02" db="EMBL/GenBank/DDBJ databases">
        <authorList>
            <person name="Peterson S.W."/>
        </authorList>
    </citation>
    <scope>NUCLEOTIDE SEQUENCE [LARGE SCALE GENOMIC DNA]</scope>
    <source>
        <strain evidence="3 4">P15</strain>
    </source>
</reference>
<organism evidence="3 4">
    <name type="scientific">Pseudoxanthomonas indica</name>
    <dbReference type="NCBI Taxonomy" id="428993"/>
    <lineage>
        <taxon>Bacteria</taxon>
        <taxon>Pseudomonadati</taxon>
        <taxon>Pseudomonadota</taxon>
        <taxon>Gammaproteobacteria</taxon>
        <taxon>Lysobacterales</taxon>
        <taxon>Lysobacteraceae</taxon>
        <taxon>Pseudoxanthomonas</taxon>
    </lineage>
</organism>
<dbReference type="InterPro" id="IPR051599">
    <property type="entry name" value="Cell_Envelope_Assoc"/>
</dbReference>
<proteinExistence type="predicted"/>
<dbReference type="CDD" id="cd06259">
    <property type="entry name" value="YdcF-like"/>
    <property type="match status" value="1"/>
</dbReference>
<dbReference type="PANTHER" id="PTHR30336:SF4">
    <property type="entry name" value="ENVELOPE BIOGENESIS FACTOR ELYC"/>
    <property type="match status" value="1"/>
</dbReference>
<dbReference type="GO" id="GO:0000270">
    <property type="term" value="P:peptidoglycan metabolic process"/>
    <property type="evidence" value="ECO:0007669"/>
    <property type="project" value="TreeGrafter"/>
</dbReference>
<evidence type="ECO:0000259" key="2">
    <source>
        <dbReference type="Pfam" id="PF02698"/>
    </source>
</evidence>
<gene>
    <name evidence="3" type="ORF">SAMN06296058_0193</name>
</gene>
<feature type="transmembrane region" description="Helical" evidence="1">
    <location>
        <begin position="38"/>
        <end position="58"/>
    </location>
</feature>
<keyword evidence="1" id="KW-0812">Transmembrane</keyword>
<dbReference type="PANTHER" id="PTHR30336">
    <property type="entry name" value="INNER MEMBRANE PROTEIN, PROBABLE PERMEASE"/>
    <property type="match status" value="1"/>
</dbReference>
<dbReference type="Pfam" id="PF02698">
    <property type="entry name" value="DUF218"/>
    <property type="match status" value="1"/>
</dbReference>
<sequence>MIAVALRELIVSLTYPPSLTLLLLAVGGCLLLLKRRRLAAGVAVIGVAWSVLWSLPVISEGGRQLLERRYPVVKEASALPTADAIVVLGGGSSYRWMHRPDVDAEDLQYSRLAAGARAWKAGRAPVIILSGGGNKQVTEAERMAEAITRLGVPRSALRLEEHSNDTRDNATNSMALAGGPSRHVLLVTSALHMPRAAMLFREAGAEVTAVPVPEGRSRNGVISRWVPSPRALWRSGRALKEYVALLAVCVRD</sequence>
<keyword evidence="1" id="KW-1133">Transmembrane helix</keyword>
<dbReference type="RefSeq" id="WP_079722625.1">
    <property type="nucleotide sequence ID" value="NZ_BMCL01000003.1"/>
</dbReference>
<dbReference type="EMBL" id="FUZV01000001">
    <property type="protein sequence ID" value="SKC41946.1"/>
    <property type="molecule type" value="Genomic_DNA"/>
</dbReference>
<feature type="domain" description="DUF218" evidence="2">
    <location>
        <begin position="83"/>
        <end position="244"/>
    </location>
</feature>
<dbReference type="OrthoDB" id="9809813at2"/>
<accession>A0A1T5IS30</accession>
<protein>
    <submittedName>
        <fullName evidence="3">PEP-CTERM protein-sorting domain-containing protein</fullName>
    </submittedName>
</protein>
<dbReference type="InterPro" id="IPR003848">
    <property type="entry name" value="DUF218"/>
</dbReference>
<dbReference type="Gene3D" id="3.40.50.620">
    <property type="entry name" value="HUPs"/>
    <property type="match status" value="1"/>
</dbReference>
<keyword evidence="4" id="KW-1185">Reference proteome</keyword>
<dbReference type="GO" id="GO:0005886">
    <property type="term" value="C:plasma membrane"/>
    <property type="evidence" value="ECO:0007669"/>
    <property type="project" value="TreeGrafter"/>
</dbReference>
<dbReference type="Proteomes" id="UP000190341">
    <property type="component" value="Unassembled WGS sequence"/>
</dbReference>
<name>A0A1T5IS30_9GAMM</name>
<keyword evidence="1" id="KW-0472">Membrane</keyword>
<dbReference type="InterPro" id="IPR014729">
    <property type="entry name" value="Rossmann-like_a/b/a_fold"/>
</dbReference>
<feature type="transmembrane region" description="Helical" evidence="1">
    <location>
        <begin position="15"/>
        <end position="33"/>
    </location>
</feature>
<evidence type="ECO:0000313" key="4">
    <source>
        <dbReference type="Proteomes" id="UP000190341"/>
    </source>
</evidence>
<dbReference type="AlphaFoldDB" id="A0A1T5IS30"/>
<dbReference type="PROSITE" id="PS51257">
    <property type="entry name" value="PROKAR_LIPOPROTEIN"/>
    <property type="match status" value="1"/>
</dbReference>